<organism evidence="1 3">
    <name type="scientific">Phytophthora cactorum</name>
    <dbReference type="NCBI Taxonomy" id="29920"/>
    <lineage>
        <taxon>Eukaryota</taxon>
        <taxon>Sar</taxon>
        <taxon>Stramenopiles</taxon>
        <taxon>Oomycota</taxon>
        <taxon>Peronosporomycetes</taxon>
        <taxon>Peronosporales</taxon>
        <taxon>Peronosporaceae</taxon>
        <taxon>Phytophthora</taxon>
    </lineage>
</organism>
<gene>
    <name evidence="1" type="ORF">PC118_g20429</name>
    <name evidence="2" type="ORF">PC129_g14477</name>
</gene>
<accession>A0A8T1EYN3</accession>
<reference evidence="1" key="1">
    <citation type="submission" date="2018-10" db="EMBL/GenBank/DDBJ databases">
        <title>Effector identification in a new, highly contiguous assembly of the strawberry crown rot pathogen Phytophthora cactorum.</title>
        <authorList>
            <person name="Armitage A.D."/>
            <person name="Nellist C.F."/>
            <person name="Bates H."/>
            <person name="Vickerstaff R.J."/>
            <person name="Harrison R.J."/>
        </authorList>
    </citation>
    <scope>NUCLEOTIDE SEQUENCE</scope>
    <source>
        <strain evidence="1">P415</strain>
        <strain evidence="2">P421</strain>
    </source>
</reference>
<comment type="caution">
    <text evidence="1">The sequence shown here is derived from an EMBL/GenBank/DDBJ whole genome shotgun (WGS) entry which is preliminary data.</text>
</comment>
<evidence type="ECO:0000313" key="2">
    <source>
        <dbReference type="EMBL" id="KAG3214608.1"/>
    </source>
</evidence>
<dbReference type="Proteomes" id="UP000697107">
    <property type="component" value="Unassembled WGS sequence"/>
</dbReference>
<dbReference type="EMBL" id="RCML01001232">
    <property type="protein sequence ID" value="KAG2964256.1"/>
    <property type="molecule type" value="Genomic_DNA"/>
</dbReference>
<protein>
    <submittedName>
        <fullName evidence="1">Uncharacterized protein</fullName>
    </submittedName>
</protein>
<evidence type="ECO:0000313" key="1">
    <source>
        <dbReference type="EMBL" id="KAG2964256.1"/>
    </source>
</evidence>
<evidence type="ECO:0000313" key="3">
    <source>
        <dbReference type="Proteomes" id="UP000697107"/>
    </source>
</evidence>
<dbReference type="EMBL" id="RCMV01000624">
    <property type="protein sequence ID" value="KAG3214608.1"/>
    <property type="molecule type" value="Genomic_DNA"/>
</dbReference>
<sequence>MQVVFQACGHCAACRCSTSADDEQTMCLRMARQRLVQGRMTRGCRREALSQRGEGVIPSANYQSCTS</sequence>
<name>A0A8T1EYN3_9STRA</name>
<dbReference type="AlphaFoldDB" id="A0A8T1EYN3"/>
<proteinExistence type="predicted"/>
<dbReference type="Proteomes" id="UP000760860">
    <property type="component" value="Unassembled WGS sequence"/>
</dbReference>